<feature type="region of interest" description="Disordered" evidence="1">
    <location>
        <begin position="101"/>
        <end position="188"/>
    </location>
</feature>
<dbReference type="EMBL" id="CAIJEN010000007">
    <property type="protein sequence ID" value="CAD0088636.1"/>
    <property type="molecule type" value="Genomic_DNA"/>
</dbReference>
<organism evidence="2 3">
    <name type="scientific">Aureobasidium vineae</name>
    <dbReference type="NCBI Taxonomy" id="2773715"/>
    <lineage>
        <taxon>Eukaryota</taxon>
        <taxon>Fungi</taxon>
        <taxon>Dikarya</taxon>
        <taxon>Ascomycota</taxon>
        <taxon>Pezizomycotina</taxon>
        <taxon>Dothideomycetes</taxon>
        <taxon>Dothideomycetidae</taxon>
        <taxon>Dothideales</taxon>
        <taxon>Saccotheciaceae</taxon>
        <taxon>Aureobasidium</taxon>
    </lineage>
</organism>
<protein>
    <submittedName>
        <fullName evidence="2">Uncharacterized protein</fullName>
    </submittedName>
</protein>
<evidence type="ECO:0000313" key="2">
    <source>
        <dbReference type="EMBL" id="CAD0088636.1"/>
    </source>
</evidence>
<dbReference type="Proteomes" id="UP000716446">
    <property type="component" value="Unassembled WGS sequence"/>
</dbReference>
<sequence length="188" mass="20399">MRWFKDHPKEISAGGNFPPPFAPVAAAAWPPPPSSPPPPAPVPPSPVQSVEEPKPGSEEEHQPKRRSWFKRALGLGEITPPRPSTYMYDLRETGRVFDNQGREITGLVDEKGRPIVPKPTPVPKPDRSTASRRPRAEPITSHWTAEMGVGGPGGGFVPPKGRKPAGEGERRRETDSSGTNKALDDAPM</sequence>
<evidence type="ECO:0000313" key="3">
    <source>
        <dbReference type="Proteomes" id="UP000716446"/>
    </source>
</evidence>
<feature type="compositionally biased region" description="Basic and acidic residues" evidence="1">
    <location>
        <begin position="1"/>
        <end position="10"/>
    </location>
</feature>
<gene>
    <name evidence="2" type="ORF">AWRI4619_LOCUS5369</name>
</gene>
<accession>A0A9N8JI48</accession>
<feature type="compositionally biased region" description="Basic and acidic residues" evidence="1">
    <location>
        <begin position="164"/>
        <end position="175"/>
    </location>
</feature>
<proteinExistence type="predicted"/>
<comment type="caution">
    <text evidence="2">The sequence shown here is derived from an EMBL/GenBank/DDBJ whole genome shotgun (WGS) entry which is preliminary data.</text>
</comment>
<keyword evidence="3" id="KW-1185">Reference proteome</keyword>
<reference evidence="2" key="1">
    <citation type="submission" date="2020-06" db="EMBL/GenBank/DDBJ databases">
        <authorList>
            <person name="Onetto C."/>
        </authorList>
    </citation>
    <scope>NUCLEOTIDE SEQUENCE</scope>
</reference>
<feature type="compositionally biased region" description="Pro residues" evidence="1">
    <location>
        <begin position="29"/>
        <end position="46"/>
    </location>
</feature>
<name>A0A9N8JI48_9PEZI</name>
<feature type="compositionally biased region" description="Basic and acidic residues" evidence="1">
    <location>
        <begin position="51"/>
        <end position="62"/>
    </location>
</feature>
<dbReference type="AlphaFoldDB" id="A0A9N8JI48"/>
<feature type="region of interest" description="Disordered" evidence="1">
    <location>
        <begin position="1"/>
        <end position="87"/>
    </location>
</feature>
<evidence type="ECO:0000256" key="1">
    <source>
        <dbReference type="SAM" id="MobiDB-lite"/>
    </source>
</evidence>